<evidence type="ECO:0000313" key="5">
    <source>
        <dbReference type="Proteomes" id="UP000182276"/>
    </source>
</evidence>
<proteinExistence type="predicted"/>
<dbReference type="KEGG" id="pbm:CL52_02410"/>
<dbReference type="Proteomes" id="UP000031271">
    <property type="component" value="Chromosome"/>
</dbReference>
<reference evidence="4" key="1">
    <citation type="submission" date="2014-03" db="EMBL/GenBank/DDBJ databases">
        <title>Complete genome of Pseudomonas balearica DSM 6083T, a sewage water isolate from an enrichment with 2-methylnaphthalene.</title>
        <authorList>
            <person name="Salva-Serra F."/>
            <person name="Jaen-Luchoro D."/>
            <person name="Busquets A."/>
            <person name="Pena A."/>
            <person name="Gomila M."/>
            <person name="Bosch R."/>
            <person name="Nogales B."/>
            <person name="Garcia-Valdes E."/>
            <person name="Lalucat J."/>
            <person name="Bennasar A."/>
        </authorList>
    </citation>
    <scope>NUCLEOTIDE SEQUENCE [LARGE SCALE GENOMIC DNA]</scope>
    <source>
        <strain evidence="4">DSM 6083</strain>
    </source>
</reference>
<name>A0A8D4C8V1_9GAMM</name>
<evidence type="ECO:0000313" key="3">
    <source>
        <dbReference type="EMBL" id="SDM00107.1"/>
    </source>
</evidence>
<organism evidence="2 4">
    <name type="scientific">Stutzerimonas balearica DSM 6083</name>
    <dbReference type="NCBI Taxonomy" id="1123016"/>
    <lineage>
        <taxon>Bacteria</taxon>
        <taxon>Pseudomonadati</taxon>
        <taxon>Pseudomonadota</taxon>
        <taxon>Gammaproteobacteria</taxon>
        <taxon>Pseudomonadales</taxon>
        <taxon>Pseudomonadaceae</taxon>
        <taxon>Stutzerimonas</taxon>
    </lineage>
</organism>
<dbReference type="GeneID" id="77262283"/>
<reference evidence="3 5" key="2">
    <citation type="submission" date="2016-10" db="EMBL/GenBank/DDBJ databases">
        <authorList>
            <person name="Varghese N."/>
            <person name="Submissions S."/>
        </authorList>
    </citation>
    <scope>NUCLEOTIDE SEQUENCE [LARGE SCALE GENOMIC DNA]</scope>
    <source>
        <strain evidence="3 5">DSM 6083</strain>
    </source>
</reference>
<dbReference type="RefSeq" id="WP_052264508.1">
    <property type="nucleotide sequence ID" value="NZ_CP007511.1"/>
</dbReference>
<feature type="region of interest" description="Disordered" evidence="1">
    <location>
        <begin position="44"/>
        <end position="119"/>
    </location>
</feature>
<gene>
    <name evidence="2" type="ORF">CL52_02410</name>
    <name evidence="3" type="ORF">SAMN05660875_101496</name>
</gene>
<evidence type="ECO:0000313" key="2">
    <source>
        <dbReference type="EMBL" id="AJE17342.1"/>
    </source>
</evidence>
<evidence type="ECO:0000256" key="1">
    <source>
        <dbReference type="SAM" id="MobiDB-lite"/>
    </source>
</evidence>
<reference evidence="2 4" key="3">
    <citation type="journal article" name="Genome Announc.">
        <title>Complete Genome Sequence of Pseudomonas balearica DSM 6083T.</title>
        <authorList>
            <person name="Bennasar-Figueras A."/>
            <person name="Salva-Serra F."/>
            <person name="Jaen-Luchoro D."/>
            <person name="Segui C."/>
            <person name="Aliaga F."/>
            <person name="Busquets A."/>
            <person name="Gomila M."/>
            <person name="Moore E.R."/>
            <person name="Lalucat J."/>
        </authorList>
    </citation>
    <scope>NUCLEOTIDE SEQUENCE [LARGE SCALE GENOMIC DNA]</scope>
    <source>
        <strain evidence="4">DSM 6083</strain>
        <strain evidence="2">DSM6083</strain>
    </source>
</reference>
<dbReference type="EMBL" id="CP007511">
    <property type="protein sequence ID" value="AJE17342.1"/>
    <property type="molecule type" value="Genomic_DNA"/>
</dbReference>
<dbReference type="AlphaFoldDB" id="A0A8D4C8V1"/>
<accession>A0A8D4C8V1</accession>
<feature type="compositionally biased region" description="Gly residues" evidence="1">
    <location>
        <begin position="48"/>
        <end position="83"/>
    </location>
</feature>
<evidence type="ECO:0000313" key="4">
    <source>
        <dbReference type="Proteomes" id="UP000031271"/>
    </source>
</evidence>
<feature type="compositionally biased region" description="Gly residues" evidence="1">
    <location>
        <begin position="107"/>
        <end position="119"/>
    </location>
</feature>
<sequence>MKHSQFKRNTFGLAGGALIVALAAPLVITGALSLGVATSSVAAEHSGAGKGGSDSHGGRGGQGSGGSGGERGQGGSRMGGGHGAVDKIFRVDPAAEEDSDRPEWAGVKGGKAGGGGKPFGAGTKKGDLFGDMYILLRDPNGVPLTDANGEELVVAFYYDTTGVLVPVTDADGQLVAIPRNEEGDLLTSVTVGETTYDVVPGEVELGRLSVGRSPSKVLNHSLDEALAKLTAEGAVIAIDSTGRLTVDGTTIDSPLENLALYETYMTTGTIPGVTLPDGFNPAALLAAAGDKTGTISVDTLVYMNSILGINSGTTYYDFSDYQYDRTATWSAATATVLVLDEGDPADPADDVYRPTLVNLYDAVFGSTAWSDPTSEGGADDFAAAANDYLQVIEFVHDNAVR</sequence>
<keyword evidence="5" id="KW-1185">Reference proteome</keyword>
<protein>
    <submittedName>
        <fullName evidence="2">Uncharacterized protein</fullName>
    </submittedName>
</protein>
<dbReference type="Proteomes" id="UP000182276">
    <property type="component" value="Unassembled WGS sequence"/>
</dbReference>
<dbReference type="EMBL" id="FNHO01000001">
    <property type="protein sequence ID" value="SDM00107.1"/>
    <property type="molecule type" value="Genomic_DNA"/>
</dbReference>